<comment type="caution">
    <text evidence="10">The sequence shown here is derived from an EMBL/GenBank/DDBJ whole genome shotgun (WGS) entry which is preliminary data.</text>
</comment>
<dbReference type="CDD" id="cd14858">
    <property type="entry name" value="TrmE_N"/>
    <property type="match status" value="1"/>
</dbReference>
<dbReference type="NCBIfam" id="TIGR00450">
    <property type="entry name" value="mnmE_trmE_thdF"/>
    <property type="match status" value="1"/>
</dbReference>
<dbReference type="PRINTS" id="PR00449">
    <property type="entry name" value="RASTRNSFRMNG"/>
</dbReference>
<dbReference type="SUPFAM" id="SSF52540">
    <property type="entry name" value="P-loop containing nucleoside triphosphate hydrolases"/>
    <property type="match status" value="1"/>
</dbReference>
<keyword evidence="7" id="KW-0479">Metal-binding</keyword>
<dbReference type="PANTHER" id="PTHR42714">
    <property type="entry name" value="TRNA MODIFICATION GTPASE GTPBP3"/>
    <property type="match status" value="1"/>
</dbReference>
<evidence type="ECO:0000256" key="5">
    <source>
        <dbReference type="ARBA" id="ARBA00022958"/>
    </source>
</evidence>
<dbReference type="Pfam" id="PF10396">
    <property type="entry name" value="TrmE_N"/>
    <property type="match status" value="1"/>
</dbReference>
<keyword evidence="2 7" id="KW-0819">tRNA processing</keyword>
<dbReference type="EMBL" id="JAYGHX010000001">
    <property type="protein sequence ID" value="MEA5389746.1"/>
    <property type="molecule type" value="Genomic_DNA"/>
</dbReference>
<evidence type="ECO:0000313" key="10">
    <source>
        <dbReference type="EMBL" id="MEA5389746.1"/>
    </source>
</evidence>
<dbReference type="Proteomes" id="UP001304461">
    <property type="component" value="Unassembled WGS sequence"/>
</dbReference>
<comment type="subunit">
    <text evidence="7">Homodimer. Heterotetramer of two MnmE and two MnmG subunits.</text>
</comment>
<evidence type="ECO:0000256" key="1">
    <source>
        <dbReference type="ARBA" id="ARBA00011043"/>
    </source>
</evidence>
<dbReference type="RefSeq" id="WP_323303884.1">
    <property type="nucleotide sequence ID" value="NZ_JAYGHX010000001.1"/>
</dbReference>
<dbReference type="InterPro" id="IPR018948">
    <property type="entry name" value="GTP-bd_TrmE_N"/>
</dbReference>
<feature type="binding site" evidence="7">
    <location>
        <begin position="285"/>
        <end position="288"/>
    </location>
    <ligand>
        <name>GTP</name>
        <dbReference type="ChEBI" id="CHEBI:37565"/>
    </ligand>
</feature>
<dbReference type="PANTHER" id="PTHR42714:SF2">
    <property type="entry name" value="TRNA MODIFICATION GTPASE GTPBP3, MITOCHONDRIAL"/>
    <property type="match status" value="1"/>
</dbReference>
<name>A0ABU5RPT3_9CYAN</name>
<feature type="binding site" evidence="7">
    <location>
        <position position="265"/>
    </location>
    <ligand>
        <name>K(+)</name>
        <dbReference type="ChEBI" id="CHEBI:29103"/>
    </ligand>
</feature>
<dbReference type="InterPro" id="IPR027368">
    <property type="entry name" value="MnmE_dom2"/>
</dbReference>
<keyword evidence="7" id="KW-0963">Cytoplasm</keyword>
<dbReference type="InterPro" id="IPR025867">
    <property type="entry name" value="MnmE_helical"/>
</dbReference>
<evidence type="ECO:0000256" key="4">
    <source>
        <dbReference type="ARBA" id="ARBA00022801"/>
    </source>
</evidence>
<feature type="domain" description="TrmE-type G" evidence="9">
    <location>
        <begin position="231"/>
        <end position="392"/>
    </location>
</feature>
<evidence type="ECO:0000256" key="7">
    <source>
        <dbReference type="HAMAP-Rule" id="MF_00379"/>
    </source>
</evidence>
<dbReference type="Pfam" id="PF01926">
    <property type="entry name" value="MMR_HSR1"/>
    <property type="match status" value="1"/>
</dbReference>
<dbReference type="Gene3D" id="3.30.1360.120">
    <property type="entry name" value="Probable tRNA modification gtpase trme, domain 1"/>
    <property type="match status" value="1"/>
</dbReference>
<feature type="binding site" evidence="7">
    <location>
        <position position="97"/>
    </location>
    <ligand>
        <name>(6S)-5-formyl-5,6,7,8-tetrahydrofolate</name>
        <dbReference type="ChEBI" id="CHEBI:57457"/>
    </ligand>
</feature>
<evidence type="ECO:0000256" key="6">
    <source>
        <dbReference type="ARBA" id="ARBA00023134"/>
    </source>
</evidence>
<dbReference type="HAMAP" id="MF_00379">
    <property type="entry name" value="GTPase_MnmE"/>
    <property type="match status" value="1"/>
</dbReference>
<dbReference type="InterPro" id="IPR004520">
    <property type="entry name" value="GTPase_MnmE"/>
</dbReference>
<sequence length="469" mass="49349">MTRGDVPIGANPNGDTIAAIATAVAAGAGSVAIVRLSGPQAEAIGRRLFVAPGSQAWESHRVLYGHVVDPADGRRVDEALLLLMRAPRSFTREDVVELHCHGGLVAVRQVLELVLAAGARLAGAGEFSQRAFLNGRLDLTRAEAIAEMVAARSRRAAELAMAGIDGGLQRRIGGLRERLLDQLAELEARVDFEEDLPPLDGALVRAELEAVRGELERLVAESRQGELLREGLRVAIVGRPNVGKSSLLNLLSRRERAIVTDLPGTTRDLLESDLVLDGVPLTLLDTAGIRPTDDRVELLGIERSRQALAGADAVLLLFDLLAGWTAADRELRALVPEGVPLLLVGNKLDALPPGAAPAGVPSAPPEAPLARISALTGAGRDDLVAALLGLCGAGEVQGLQVALNGRQRELAAAAATSLERALETAALGLPWDFWTIDLRAAIAGLGAITGEEVSEAVLERIFSRFCIGK</sequence>
<evidence type="ECO:0000256" key="2">
    <source>
        <dbReference type="ARBA" id="ARBA00022694"/>
    </source>
</evidence>
<gene>
    <name evidence="7 10" type="primary">mnmE</name>
    <name evidence="7" type="synonym">trmE</name>
    <name evidence="10" type="ORF">VB738_00600</name>
</gene>
<dbReference type="InterPro" id="IPR031168">
    <property type="entry name" value="G_TrmE"/>
</dbReference>
<feature type="binding site" evidence="7">
    <location>
        <position position="266"/>
    </location>
    <ligand>
        <name>Mg(2+)</name>
        <dbReference type="ChEBI" id="CHEBI:18420"/>
    </ligand>
</feature>
<keyword evidence="11" id="KW-1185">Reference proteome</keyword>
<feature type="binding site" evidence="7">
    <location>
        <begin position="241"/>
        <end position="246"/>
    </location>
    <ligand>
        <name>GTP</name>
        <dbReference type="ChEBI" id="CHEBI:37565"/>
    </ligand>
</feature>
<dbReference type="EC" id="3.6.-.-" evidence="7"/>
<comment type="function">
    <text evidence="7">Exhibits a very high intrinsic GTPase hydrolysis rate. Involved in the addition of a carboxymethylaminomethyl (cmnm) group at the wobble position (U34) of certain tRNAs, forming tRNA-cmnm(5)s(2)U34.</text>
</comment>
<dbReference type="NCBIfam" id="TIGR00231">
    <property type="entry name" value="small_GTP"/>
    <property type="match status" value="1"/>
</dbReference>
<evidence type="ECO:0000256" key="3">
    <source>
        <dbReference type="ARBA" id="ARBA00022741"/>
    </source>
</evidence>
<protein>
    <recommendedName>
        <fullName evidence="7">tRNA modification GTPase MnmE</fullName>
        <ecNumber evidence="7">3.6.-.-</ecNumber>
    </recommendedName>
</protein>
<comment type="cofactor">
    <cofactor evidence="7">
        <name>K(+)</name>
        <dbReference type="ChEBI" id="CHEBI:29103"/>
    </cofactor>
    <text evidence="7">Binds 1 potassium ion per subunit.</text>
</comment>
<feature type="binding site" evidence="7">
    <location>
        <position position="262"/>
    </location>
    <ligand>
        <name>K(+)</name>
        <dbReference type="ChEBI" id="CHEBI:29103"/>
    </ligand>
</feature>
<keyword evidence="5 7" id="KW-0630">Potassium</keyword>
<dbReference type="InterPro" id="IPR006073">
    <property type="entry name" value="GTP-bd"/>
</dbReference>
<reference evidence="10 11" key="1">
    <citation type="submission" date="2023-12" db="EMBL/GenBank/DDBJ databases">
        <title>Baltic Sea Cyanobacteria.</title>
        <authorList>
            <person name="Delbaje E."/>
            <person name="Fewer D.P."/>
            <person name="Shishido T.K."/>
        </authorList>
    </citation>
    <scope>NUCLEOTIDE SEQUENCE [LARGE SCALE GENOMIC DNA]</scope>
    <source>
        <strain evidence="10 11">UHCC 0139</strain>
    </source>
</reference>
<proteinExistence type="inferred from homology"/>
<feature type="binding site" evidence="7">
    <location>
        <position position="245"/>
    </location>
    <ligand>
        <name>Mg(2+)</name>
        <dbReference type="ChEBI" id="CHEBI:18420"/>
    </ligand>
</feature>
<dbReference type="CDD" id="cd04164">
    <property type="entry name" value="trmE"/>
    <property type="match status" value="1"/>
</dbReference>
<evidence type="ECO:0000313" key="11">
    <source>
        <dbReference type="Proteomes" id="UP001304461"/>
    </source>
</evidence>
<dbReference type="InterPro" id="IPR027266">
    <property type="entry name" value="TrmE/GcvT-like"/>
</dbReference>
<keyword evidence="3 7" id="KW-0547">Nucleotide-binding</keyword>
<feature type="binding site" evidence="7">
    <location>
        <position position="136"/>
    </location>
    <ligand>
        <name>(6S)-5-formyl-5,6,7,8-tetrahydrofolate</name>
        <dbReference type="ChEBI" id="CHEBI:57457"/>
    </ligand>
</feature>
<feature type="binding site" evidence="7">
    <location>
        <position position="35"/>
    </location>
    <ligand>
        <name>(6S)-5-formyl-5,6,7,8-tetrahydrofolate</name>
        <dbReference type="ChEBI" id="CHEBI:57457"/>
    </ligand>
</feature>
<dbReference type="Gene3D" id="3.40.50.300">
    <property type="entry name" value="P-loop containing nucleotide triphosphate hydrolases"/>
    <property type="match status" value="1"/>
</dbReference>
<comment type="subcellular location">
    <subcellularLocation>
        <location evidence="7">Cytoplasm</location>
    </subcellularLocation>
</comment>
<feature type="binding site" evidence="7">
    <location>
        <position position="241"/>
    </location>
    <ligand>
        <name>K(+)</name>
        <dbReference type="ChEBI" id="CHEBI:29103"/>
    </ligand>
</feature>
<dbReference type="InterPro" id="IPR027417">
    <property type="entry name" value="P-loop_NTPase"/>
</dbReference>
<organism evidence="10 11">
    <name type="scientific">Cyanobium gracile UHCC 0139</name>
    <dbReference type="NCBI Taxonomy" id="3110308"/>
    <lineage>
        <taxon>Bacteria</taxon>
        <taxon>Bacillati</taxon>
        <taxon>Cyanobacteriota</taxon>
        <taxon>Cyanophyceae</taxon>
        <taxon>Synechococcales</taxon>
        <taxon>Prochlorococcaceae</taxon>
        <taxon>Cyanobium</taxon>
    </lineage>
</organism>
<dbReference type="Gene3D" id="1.20.120.430">
    <property type="entry name" value="tRNA modification GTPase MnmE domain 2"/>
    <property type="match status" value="1"/>
</dbReference>
<feature type="binding site" evidence="7">
    <location>
        <position position="260"/>
    </location>
    <ligand>
        <name>K(+)</name>
        <dbReference type="ChEBI" id="CHEBI:29103"/>
    </ligand>
</feature>
<feature type="binding site" evidence="7">
    <location>
        <position position="469"/>
    </location>
    <ligand>
        <name>(6S)-5-formyl-5,6,7,8-tetrahydrofolate</name>
        <dbReference type="ChEBI" id="CHEBI:57457"/>
    </ligand>
</feature>
<accession>A0ABU5RPT3</accession>
<keyword evidence="6 7" id="KW-0342">GTP-binding</keyword>
<comment type="similarity">
    <text evidence="1 7 8">Belongs to the TRAFAC class TrmE-Era-EngA-EngB-Septin-like GTPase superfamily. TrmE GTPase family.</text>
</comment>
<keyword evidence="7" id="KW-0460">Magnesium</keyword>
<dbReference type="PROSITE" id="PS51709">
    <property type="entry name" value="G_TRME"/>
    <property type="match status" value="1"/>
</dbReference>
<keyword evidence="4 7" id="KW-0378">Hydrolase</keyword>
<feature type="binding site" evidence="7">
    <location>
        <begin position="260"/>
        <end position="266"/>
    </location>
    <ligand>
        <name>GTP</name>
        <dbReference type="ChEBI" id="CHEBI:37565"/>
    </ligand>
</feature>
<comment type="caution">
    <text evidence="7">Lacks conserved residue(s) required for the propagation of feature annotation.</text>
</comment>
<dbReference type="Pfam" id="PF12631">
    <property type="entry name" value="MnmE_helical"/>
    <property type="match status" value="1"/>
</dbReference>
<evidence type="ECO:0000259" key="9">
    <source>
        <dbReference type="PROSITE" id="PS51709"/>
    </source>
</evidence>
<dbReference type="InterPro" id="IPR005225">
    <property type="entry name" value="Small_GTP-bd"/>
</dbReference>
<evidence type="ECO:0000256" key="8">
    <source>
        <dbReference type="RuleBase" id="RU003313"/>
    </source>
</evidence>